<dbReference type="GO" id="GO:0036221">
    <property type="term" value="F:UTP diphosphatase activity"/>
    <property type="evidence" value="ECO:0007669"/>
    <property type="project" value="RHEA"/>
</dbReference>
<dbReference type="GO" id="GO:0036218">
    <property type="term" value="F:dTTP diphosphatase activity"/>
    <property type="evidence" value="ECO:0007669"/>
    <property type="project" value="RHEA"/>
</dbReference>
<dbReference type="GO" id="GO:0005737">
    <property type="term" value="C:cytoplasm"/>
    <property type="evidence" value="ECO:0007669"/>
    <property type="project" value="UniProtKB-SubCell"/>
</dbReference>
<evidence type="ECO:0000313" key="5">
    <source>
        <dbReference type="EMBL" id="GEA52490.1"/>
    </source>
</evidence>
<dbReference type="Proteomes" id="UP000318717">
    <property type="component" value="Unassembled WGS sequence"/>
</dbReference>
<dbReference type="HAMAP" id="MF_00528">
    <property type="entry name" value="Maf"/>
    <property type="match status" value="1"/>
</dbReference>
<dbReference type="InterPro" id="IPR003697">
    <property type="entry name" value="Maf-like"/>
</dbReference>
<dbReference type="EMBL" id="BJLF01000020">
    <property type="protein sequence ID" value="GEA52490.1"/>
    <property type="molecule type" value="Genomic_DNA"/>
</dbReference>
<comment type="cofactor">
    <cofactor evidence="1 4">
        <name>a divalent metal cation</name>
        <dbReference type="ChEBI" id="CHEBI:60240"/>
    </cofactor>
</comment>
<comment type="function">
    <text evidence="4">Nucleoside triphosphate pyrophosphatase that hydrolyzes dTTP and UTP. May have a dual role in cell division arrest and in preventing the incorporation of modified nucleotides into cellular nucleic acids.</text>
</comment>
<dbReference type="AlphaFoldDB" id="A0A4Y3I0I9"/>
<dbReference type="InterPro" id="IPR029001">
    <property type="entry name" value="ITPase-like_fam"/>
</dbReference>
<evidence type="ECO:0000313" key="6">
    <source>
        <dbReference type="Proteomes" id="UP000318717"/>
    </source>
</evidence>
<protein>
    <recommendedName>
        <fullName evidence="4">dTTP/UTP pyrophosphatase</fullName>
        <shortName evidence="4">dTTPase/UTPase</shortName>
        <ecNumber evidence="4">3.6.1.9</ecNumber>
    </recommendedName>
    <alternativeName>
        <fullName evidence="4">Nucleoside triphosphate pyrophosphatase</fullName>
    </alternativeName>
    <alternativeName>
        <fullName evidence="4">Nucleotide pyrophosphatase</fullName>
        <shortName evidence="4">Nucleotide PPase</shortName>
    </alternativeName>
</protein>
<dbReference type="CDD" id="cd00555">
    <property type="entry name" value="Maf"/>
    <property type="match status" value="1"/>
</dbReference>
<keyword evidence="3 4" id="KW-0546">Nucleotide metabolism</keyword>
<keyword evidence="2 4" id="KW-0378">Hydrolase</keyword>
<comment type="caution">
    <text evidence="5">The sequence shown here is derived from an EMBL/GenBank/DDBJ whole genome shotgun (WGS) entry which is preliminary data.</text>
</comment>
<comment type="caution">
    <text evidence="4">Lacks conserved residue(s) required for the propagation of feature annotation.</text>
</comment>
<dbReference type="Pfam" id="PF02545">
    <property type="entry name" value="Maf"/>
    <property type="match status" value="1"/>
</dbReference>
<evidence type="ECO:0000256" key="1">
    <source>
        <dbReference type="ARBA" id="ARBA00001968"/>
    </source>
</evidence>
<evidence type="ECO:0000256" key="3">
    <source>
        <dbReference type="ARBA" id="ARBA00023080"/>
    </source>
</evidence>
<keyword evidence="6" id="KW-1185">Reference proteome</keyword>
<comment type="catalytic activity">
    <reaction evidence="4">
        <text>UTP + H2O = UMP + diphosphate + H(+)</text>
        <dbReference type="Rhea" id="RHEA:29395"/>
        <dbReference type="ChEBI" id="CHEBI:15377"/>
        <dbReference type="ChEBI" id="CHEBI:15378"/>
        <dbReference type="ChEBI" id="CHEBI:33019"/>
        <dbReference type="ChEBI" id="CHEBI:46398"/>
        <dbReference type="ChEBI" id="CHEBI:57865"/>
        <dbReference type="EC" id="3.6.1.9"/>
    </reaction>
</comment>
<evidence type="ECO:0000256" key="2">
    <source>
        <dbReference type="ARBA" id="ARBA00022801"/>
    </source>
</evidence>
<dbReference type="PANTHER" id="PTHR43213:SF5">
    <property type="entry name" value="BIFUNCTIONAL DTTP_UTP PYROPHOSPHATASE_METHYLTRANSFERASE PROTEIN-RELATED"/>
    <property type="match status" value="1"/>
</dbReference>
<feature type="site" description="Important for substrate specificity" evidence="4">
    <location>
        <position position="76"/>
    </location>
</feature>
<comment type="catalytic activity">
    <reaction evidence="4">
        <text>dTTP + H2O = dTMP + diphosphate + H(+)</text>
        <dbReference type="Rhea" id="RHEA:28534"/>
        <dbReference type="ChEBI" id="CHEBI:15377"/>
        <dbReference type="ChEBI" id="CHEBI:15378"/>
        <dbReference type="ChEBI" id="CHEBI:33019"/>
        <dbReference type="ChEBI" id="CHEBI:37568"/>
        <dbReference type="ChEBI" id="CHEBI:63528"/>
        <dbReference type="EC" id="3.6.1.9"/>
    </reaction>
</comment>
<name>A0A4Y3I0I9_9VIBR</name>
<organism evidence="5 6">
    <name type="scientific">Vibrio inusitatus NBRC 102082</name>
    <dbReference type="NCBI Taxonomy" id="1219070"/>
    <lineage>
        <taxon>Bacteria</taxon>
        <taxon>Pseudomonadati</taxon>
        <taxon>Pseudomonadota</taxon>
        <taxon>Gammaproteobacteria</taxon>
        <taxon>Vibrionales</taxon>
        <taxon>Vibrionaceae</taxon>
        <taxon>Vibrio</taxon>
    </lineage>
</organism>
<dbReference type="RefSeq" id="WP_141346928.1">
    <property type="nucleotide sequence ID" value="NZ_BJLF01000020.1"/>
</dbReference>
<keyword evidence="4" id="KW-0963">Cytoplasm</keyword>
<dbReference type="NCBIfam" id="TIGR00172">
    <property type="entry name" value="maf"/>
    <property type="match status" value="1"/>
</dbReference>
<accession>A0A4Y3I0I9</accession>
<dbReference type="SUPFAM" id="SSF52972">
    <property type="entry name" value="ITPase-like"/>
    <property type="match status" value="1"/>
</dbReference>
<evidence type="ECO:0000256" key="4">
    <source>
        <dbReference type="HAMAP-Rule" id="MF_00528"/>
    </source>
</evidence>
<dbReference type="Gene3D" id="3.90.950.10">
    <property type="match status" value="1"/>
</dbReference>
<dbReference type="PIRSF" id="PIRSF006305">
    <property type="entry name" value="Maf"/>
    <property type="match status" value="1"/>
</dbReference>
<comment type="subcellular location">
    <subcellularLocation>
        <location evidence="4">Cytoplasm</location>
    </subcellularLocation>
</comment>
<proteinExistence type="inferred from homology"/>
<feature type="site" description="Important for substrate specificity" evidence="4">
    <location>
        <position position="13"/>
    </location>
</feature>
<dbReference type="PANTHER" id="PTHR43213">
    <property type="entry name" value="BIFUNCTIONAL DTTP/UTP PYROPHOSPHATASE/METHYLTRANSFERASE PROTEIN-RELATED"/>
    <property type="match status" value="1"/>
</dbReference>
<gene>
    <name evidence="5" type="ORF">VIN01S_32940</name>
</gene>
<reference evidence="5 6" key="1">
    <citation type="submission" date="2019-06" db="EMBL/GenBank/DDBJ databases">
        <title>Whole genome shotgun sequence of Vibrio inusitatus NBRC 102082.</title>
        <authorList>
            <person name="Hosoyama A."/>
            <person name="Uohara A."/>
            <person name="Ohji S."/>
            <person name="Ichikawa N."/>
        </authorList>
    </citation>
    <scope>NUCLEOTIDE SEQUENCE [LARGE SCALE GENOMIC DNA]</scope>
    <source>
        <strain evidence="5 6">NBRC 102082</strain>
    </source>
</reference>
<sequence length="191" mass="21277">MHKPLILASASPRRRELLSQLGYEFTILISDIEEVRSEGETPSQYVQRLAESKAKAVLQHARSEDNAKPIVIGADTIVTQGERVFEKPSSLQQSIDMLGQLSNAKHQVMTAVCVCDAEKSETIICITDVWFKPLSRQEIEDYWLTGEPCDKAGSYGIQGIGGKFVTRIEGSYHAVVGLPLFETEQLLHQFL</sequence>
<comment type="similarity">
    <text evidence="4">Belongs to the Maf family. YhdE subfamily.</text>
</comment>
<feature type="site" description="Important for substrate specificity" evidence="4">
    <location>
        <position position="158"/>
    </location>
</feature>
<dbReference type="OrthoDB" id="9807767at2"/>
<feature type="active site" description="Proton acceptor" evidence="4">
    <location>
        <position position="75"/>
    </location>
</feature>
<dbReference type="GO" id="GO:0009117">
    <property type="term" value="P:nucleotide metabolic process"/>
    <property type="evidence" value="ECO:0007669"/>
    <property type="project" value="UniProtKB-KW"/>
</dbReference>
<dbReference type="EC" id="3.6.1.9" evidence="4"/>